<gene>
    <name evidence="1" type="ORF">GCM10022271_00640</name>
</gene>
<dbReference type="Pfam" id="PF07751">
    <property type="entry name" value="Abi_2"/>
    <property type="match status" value="1"/>
</dbReference>
<proteinExistence type="predicted"/>
<name>A0ABP7GSN5_9FLAO</name>
<reference evidence="2" key="1">
    <citation type="journal article" date="2019" name="Int. J. Syst. Evol. Microbiol.">
        <title>The Global Catalogue of Microorganisms (GCM) 10K type strain sequencing project: providing services to taxonomists for standard genome sequencing and annotation.</title>
        <authorList>
            <consortium name="The Broad Institute Genomics Platform"/>
            <consortium name="The Broad Institute Genome Sequencing Center for Infectious Disease"/>
            <person name="Wu L."/>
            <person name="Ma J."/>
        </authorList>
    </citation>
    <scope>NUCLEOTIDE SEQUENCE [LARGE SCALE GENOMIC DNA]</scope>
    <source>
        <strain evidence="2">JCM 17525</strain>
    </source>
</reference>
<keyword evidence="2" id="KW-1185">Reference proteome</keyword>
<dbReference type="InterPro" id="IPR011664">
    <property type="entry name" value="Abi_system_AbiD/AbiF-like"/>
</dbReference>
<evidence type="ECO:0000313" key="1">
    <source>
        <dbReference type="EMBL" id="GAA3772445.1"/>
    </source>
</evidence>
<protein>
    <submittedName>
        <fullName evidence="1">Abi family protein</fullName>
    </submittedName>
</protein>
<sequence>MVIYFIPIPLKIYNKPPLTYQEQLDRLKERGLIVNNEAKAIHLLENLSYYRISGYLYPMLTDNKEDHEFKKGSTFENAFKMYCFDRELKQLIYSDIEKIEVSFRAKLTYVLSHKYNAFWYTYEGLFKNRDKHLKSLETTYKMVSDSTEDFAIKYRKRYVNTYQPSWMALEIVTFTHLSVVYENLKDTAAKSEISEHYGVPYQLLENWLKILTYTRNICAHHSRFWNRNLSLPIKKSTKELPFNWIEQTDIPRNKSYIYLSAIKYLLDRVNPKNTFTERLTVLFEKYNNIDIHKGMSFPEDWKEQPLWKLDLSK</sequence>
<organism evidence="1 2">
    <name type="scientific">Corallibacter vietnamensis</name>
    <dbReference type="NCBI Taxonomy" id="904130"/>
    <lineage>
        <taxon>Bacteria</taxon>
        <taxon>Pseudomonadati</taxon>
        <taxon>Bacteroidota</taxon>
        <taxon>Flavobacteriia</taxon>
        <taxon>Flavobacteriales</taxon>
        <taxon>Flavobacteriaceae</taxon>
        <taxon>Corallibacter</taxon>
    </lineage>
</organism>
<evidence type="ECO:0000313" key="2">
    <source>
        <dbReference type="Proteomes" id="UP001501456"/>
    </source>
</evidence>
<accession>A0ABP7GSN5</accession>
<comment type="caution">
    <text evidence="1">The sequence shown here is derived from an EMBL/GenBank/DDBJ whole genome shotgun (WGS) entry which is preliminary data.</text>
</comment>
<dbReference type="EMBL" id="BAABBI010000001">
    <property type="protein sequence ID" value="GAA3772445.1"/>
    <property type="molecule type" value="Genomic_DNA"/>
</dbReference>
<dbReference type="Proteomes" id="UP001501456">
    <property type="component" value="Unassembled WGS sequence"/>
</dbReference>